<keyword evidence="2" id="KW-1185">Reference proteome</keyword>
<dbReference type="EnsemblMetazoa" id="AMIN006441-RA">
    <property type="protein sequence ID" value="AMIN006441-PA"/>
    <property type="gene ID" value="AMIN006441"/>
</dbReference>
<dbReference type="STRING" id="112268.A0A182W7W8"/>
<reference evidence="1" key="2">
    <citation type="submission" date="2020-05" db="UniProtKB">
        <authorList>
            <consortium name="EnsemblMetazoa"/>
        </authorList>
    </citation>
    <scope>IDENTIFICATION</scope>
    <source>
        <strain evidence="1">MINIMUS1</strain>
    </source>
</reference>
<dbReference type="AlphaFoldDB" id="A0A182W7W8"/>
<dbReference type="InterPro" id="IPR021109">
    <property type="entry name" value="Peptidase_aspartic_dom_sf"/>
</dbReference>
<protein>
    <submittedName>
        <fullName evidence="1">DUF1758 domain-containing protein</fullName>
    </submittedName>
</protein>
<reference evidence="2" key="1">
    <citation type="submission" date="2013-03" db="EMBL/GenBank/DDBJ databases">
        <title>The Genome Sequence of Anopheles minimus MINIMUS1.</title>
        <authorList>
            <consortium name="The Broad Institute Genomics Platform"/>
            <person name="Neafsey D.E."/>
            <person name="Walton C."/>
            <person name="Walker B."/>
            <person name="Young S.K."/>
            <person name="Zeng Q."/>
            <person name="Gargeya S."/>
            <person name="Fitzgerald M."/>
            <person name="Haas B."/>
            <person name="Abouelleil A."/>
            <person name="Allen A.W."/>
            <person name="Alvarado L."/>
            <person name="Arachchi H.M."/>
            <person name="Berlin A.M."/>
            <person name="Chapman S.B."/>
            <person name="Gainer-Dewar J."/>
            <person name="Goldberg J."/>
            <person name="Griggs A."/>
            <person name="Gujja S."/>
            <person name="Hansen M."/>
            <person name="Howarth C."/>
            <person name="Imamovic A."/>
            <person name="Ireland A."/>
            <person name="Larimer J."/>
            <person name="McCowan C."/>
            <person name="Murphy C."/>
            <person name="Pearson M."/>
            <person name="Poon T.W."/>
            <person name="Priest M."/>
            <person name="Roberts A."/>
            <person name="Saif S."/>
            <person name="Shea T."/>
            <person name="Sisk P."/>
            <person name="Sykes S."/>
            <person name="Wortman J."/>
            <person name="Nusbaum C."/>
            <person name="Birren B."/>
        </authorList>
    </citation>
    <scope>NUCLEOTIDE SEQUENCE [LARGE SCALE GENOMIC DNA]</scope>
    <source>
        <strain evidence="2">MINIMUS1</strain>
    </source>
</reference>
<dbReference type="Proteomes" id="UP000075920">
    <property type="component" value="Unassembled WGS sequence"/>
</dbReference>
<dbReference type="Gene3D" id="2.40.70.10">
    <property type="entry name" value="Acid Proteases"/>
    <property type="match status" value="1"/>
</dbReference>
<evidence type="ECO:0000313" key="1">
    <source>
        <dbReference type="EnsemblMetazoa" id="AMIN006441-PA"/>
    </source>
</evidence>
<sequence>MTERQQIVKTNALCYNCLAKNHRSMFCRSSMRCGNCKGRHHTLMCSRIVTPSTNREETITATTHVEAAKEQMIWLSTAQVLVCSEDGEEMPARALLDQGSQSNFISERLVQLLRLRKRRLARPLSGIGAVAVKAESVVTAIVRSRIADFTATLQCLVLPKVTADFPFRTRDTVKWNIPVGVTLADPTFFKSERIDMLIGAELFAELLKHGQIRIAHHLPKLLETRLGWIVSGPQLMLSILHQEFWIIGARSVVKKVFNQCIRCFRCKPKPTEQPMGDLPKCRVSEAKPFAVSGVDYCGP</sequence>
<dbReference type="PANTHER" id="PTHR47331:SF1">
    <property type="entry name" value="GAG-LIKE PROTEIN"/>
    <property type="match status" value="1"/>
</dbReference>
<accession>A0A182W7W8</accession>
<dbReference type="VEuPathDB" id="VectorBase:AMIN006441"/>
<dbReference type="PANTHER" id="PTHR47331">
    <property type="entry name" value="PHD-TYPE DOMAIN-CONTAINING PROTEIN"/>
    <property type="match status" value="1"/>
</dbReference>
<evidence type="ECO:0000313" key="2">
    <source>
        <dbReference type="Proteomes" id="UP000075920"/>
    </source>
</evidence>
<organism evidence="1 2">
    <name type="scientific">Anopheles minimus</name>
    <dbReference type="NCBI Taxonomy" id="112268"/>
    <lineage>
        <taxon>Eukaryota</taxon>
        <taxon>Metazoa</taxon>
        <taxon>Ecdysozoa</taxon>
        <taxon>Arthropoda</taxon>
        <taxon>Hexapoda</taxon>
        <taxon>Insecta</taxon>
        <taxon>Pterygota</taxon>
        <taxon>Neoptera</taxon>
        <taxon>Endopterygota</taxon>
        <taxon>Diptera</taxon>
        <taxon>Nematocera</taxon>
        <taxon>Culicoidea</taxon>
        <taxon>Culicidae</taxon>
        <taxon>Anophelinae</taxon>
        <taxon>Anopheles</taxon>
    </lineage>
</organism>
<name>A0A182W7W8_9DIPT</name>
<proteinExistence type="predicted"/>